<dbReference type="InterPro" id="IPR013087">
    <property type="entry name" value="Znf_C2H2_type"/>
</dbReference>
<keyword evidence="2" id="KW-0479">Metal-binding</keyword>
<feature type="domain" description="C2H2-type" evidence="8">
    <location>
        <begin position="269"/>
        <end position="296"/>
    </location>
</feature>
<dbReference type="PROSITE" id="PS00028">
    <property type="entry name" value="ZINC_FINGER_C2H2_1"/>
    <property type="match status" value="2"/>
</dbReference>
<sequence length="339" mass="38568">MAEVSVIDKLPGQDINVVMGDLNAKTYGQSGEQDQPVDLSLNHDRSYPPGGLGYLSAGGPGIVPQNYPAVPMGAVSQPVVSSSTHHKRNADWKTVSRRPRQRVDDWQNPAPIVEPRFDDCEERGLFVDKYFQPPREPDTEKDQSLMIEQLLRLYHASNLPPVPEEQRSNLLFLRYYAQMKTLIRIKHKRPGFKLQLMDSCDHMAFKNFQRPKDTDDLIRPYILKLGDDQYACRKCSSPDESGVTSHSPCFTTEAKLVRHIQNHLNHYRYVCNFCNKQFNQTADMSLHVKIHIDVRPFKCGSCGKCFIQRVSLNSHLSKHHGDHTAVNTGMVVKKEAEAE</sequence>
<comment type="subcellular location">
    <subcellularLocation>
        <location evidence="1">Nucleus</location>
    </subcellularLocation>
</comment>
<name>A0ABM0JWF1_APLCA</name>
<proteinExistence type="predicted"/>
<evidence type="ECO:0000256" key="3">
    <source>
        <dbReference type="ARBA" id="ARBA00022737"/>
    </source>
</evidence>
<reference evidence="10" key="1">
    <citation type="submission" date="2025-08" db="UniProtKB">
        <authorList>
            <consortium name="RefSeq"/>
        </authorList>
    </citation>
    <scope>IDENTIFICATION</scope>
</reference>
<dbReference type="PROSITE" id="PS50157">
    <property type="entry name" value="ZINC_FINGER_C2H2_2"/>
    <property type="match status" value="2"/>
</dbReference>
<dbReference type="Gene3D" id="3.30.160.60">
    <property type="entry name" value="Classic Zinc Finger"/>
    <property type="match status" value="2"/>
</dbReference>
<keyword evidence="6" id="KW-0539">Nucleus</keyword>
<dbReference type="InterPro" id="IPR027756">
    <property type="entry name" value="Ovo-like"/>
</dbReference>
<gene>
    <name evidence="10" type="primary">LOC101860908</name>
</gene>
<keyword evidence="3" id="KW-0677">Repeat</keyword>
<dbReference type="SMART" id="SM00355">
    <property type="entry name" value="ZnF_C2H2"/>
    <property type="match status" value="3"/>
</dbReference>
<protein>
    <submittedName>
        <fullName evidence="10">Histone-lysine N-methyltransferase PRDM16-like</fullName>
    </submittedName>
</protein>
<keyword evidence="9" id="KW-1185">Reference proteome</keyword>
<dbReference type="PANTHER" id="PTHR10032">
    <property type="entry name" value="ZINC FINGER PROTEIN WITH KRAB AND SCAN DOMAINS"/>
    <property type="match status" value="1"/>
</dbReference>
<keyword evidence="5" id="KW-0862">Zinc</keyword>
<evidence type="ECO:0000256" key="4">
    <source>
        <dbReference type="ARBA" id="ARBA00022771"/>
    </source>
</evidence>
<evidence type="ECO:0000259" key="8">
    <source>
        <dbReference type="PROSITE" id="PS50157"/>
    </source>
</evidence>
<dbReference type="InterPro" id="IPR036236">
    <property type="entry name" value="Znf_C2H2_sf"/>
</dbReference>
<organism evidence="9 10">
    <name type="scientific">Aplysia californica</name>
    <name type="common">California sea hare</name>
    <dbReference type="NCBI Taxonomy" id="6500"/>
    <lineage>
        <taxon>Eukaryota</taxon>
        <taxon>Metazoa</taxon>
        <taxon>Spiralia</taxon>
        <taxon>Lophotrochozoa</taxon>
        <taxon>Mollusca</taxon>
        <taxon>Gastropoda</taxon>
        <taxon>Heterobranchia</taxon>
        <taxon>Euthyneura</taxon>
        <taxon>Tectipleura</taxon>
        <taxon>Aplysiida</taxon>
        <taxon>Aplysioidea</taxon>
        <taxon>Aplysiidae</taxon>
        <taxon>Aplysia</taxon>
    </lineage>
</organism>
<evidence type="ECO:0000313" key="10">
    <source>
        <dbReference type="RefSeq" id="XP_005103118.1"/>
    </source>
</evidence>
<dbReference type="RefSeq" id="XP_005103118.1">
    <property type="nucleotide sequence ID" value="XM_005103061.1"/>
</dbReference>
<keyword evidence="4 7" id="KW-0863">Zinc-finger</keyword>
<evidence type="ECO:0000256" key="1">
    <source>
        <dbReference type="ARBA" id="ARBA00004123"/>
    </source>
</evidence>
<dbReference type="PANTHER" id="PTHR10032:SF271">
    <property type="entry name" value="RH12261P-RELATED"/>
    <property type="match status" value="1"/>
</dbReference>
<dbReference type="Proteomes" id="UP000694888">
    <property type="component" value="Unplaced"/>
</dbReference>
<dbReference type="GeneID" id="101860908"/>
<evidence type="ECO:0000256" key="5">
    <source>
        <dbReference type="ARBA" id="ARBA00022833"/>
    </source>
</evidence>
<evidence type="ECO:0000256" key="2">
    <source>
        <dbReference type="ARBA" id="ARBA00022723"/>
    </source>
</evidence>
<evidence type="ECO:0000256" key="6">
    <source>
        <dbReference type="ARBA" id="ARBA00023242"/>
    </source>
</evidence>
<feature type="domain" description="C2H2-type" evidence="8">
    <location>
        <begin position="297"/>
        <end position="324"/>
    </location>
</feature>
<dbReference type="SUPFAM" id="SSF57667">
    <property type="entry name" value="beta-beta-alpha zinc fingers"/>
    <property type="match status" value="1"/>
</dbReference>
<evidence type="ECO:0000256" key="7">
    <source>
        <dbReference type="PROSITE-ProRule" id="PRU00042"/>
    </source>
</evidence>
<evidence type="ECO:0000313" key="9">
    <source>
        <dbReference type="Proteomes" id="UP000694888"/>
    </source>
</evidence>
<accession>A0ABM0JWF1</accession>
<dbReference type="Pfam" id="PF00096">
    <property type="entry name" value="zf-C2H2"/>
    <property type="match status" value="1"/>
</dbReference>